<dbReference type="SUPFAM" id="SSF53850">
    <property type="entry name" value="Periplasmic binding protein-like II"/>
    <property type="match status" value="1"/>
</dbReference>
<evidence type="ECO:0000313" key="2">
    <source>
        <dbReference type="Proteomes" id="UP001195483"/>
    </source>
</evidence>
<dbReference type="Pfam" id="PF13416">
    <property type="entry name" value="SBP_bac_8"/>
    <property type="match status" value="1"/>
</dbReference>
<dbReference type="EMBL" id="JAEAOA010000186">
    <property type="protein sequence ID" value="KAK3604210.1"/>
    <property type="molecule type" value="Genomic_DNA"/>
</dbReference>
<dbReference type="InterPro" id="IPR027020">
    <property type="entry name" value="YnjB"/>
</dbReference>
<dbReference type="PIRSF" id="PIRSF029172">
    <property type="entry name" value="UCP029172_ABC_sbc_YnjB"/>
    <property type="match status" value="1"/>
</dbReference>
<dbReference type="NCBIfam" id="NF008633">
    <property type="entry name" value="PRK11622.1"/>
    <property type="match status" value="1"/>
</dbReference>
<sequence>MTMFRYTNFKIEAEQMKKYFKYILLSAALMVPVAEISADEWQDITAKAKGQTVYFHAWAGSPEINAYIQSIGAQLKEKYGVTLEHIKINDTAASVQKISAEKTAGKNDKGSVDLIWINGENFSQMKSQGLLFGPFTQKLPDYKYVDTSNQSLIYDFNQAVDGMESPWGTARLAFIYDSARLKTPPADISALYEFTKKNPGKFAYPAPPNFHGTTFIKQLLIELTNYAPELNKPYTEAAFNKITPKLWAYLDKIHPHLWGKGDMFPRDTAHLYQMLDDRVLDIVFTFNPNEARSAFLNGKMPETVRTYVHKKGTIGNAHFLAIPFNSASKEAAMHRREKPIPKIWGDPTVLDLKKLSAEDRRHFESIDIGVQALPLSEQGNMLREPHSSWVEPLETAWKKRYYR</sequence>
<evidence type="ECO:0008006" key="3">
    <source>
        <dbReference type="Google" id="ProtNLM"/>
    </source>
</evidence>
<organism evidence="1 2">
    <name type="scientific">Potamilus streckersoni</name>
    <dbReference type="NCBI Taxonomy" id="2493646"/>
    <lineage>
        <taxon>Eukaryota</taxon>
        <taxon>Metazoa</taxon>
        <taxon>Spiralia</taxon>
        <taxon>Lophotrochozoa</taxon>
        <taxon>Mollusca</taxon>
        <taxon>Bivalvia</taxon>
        <taxon>Autobranchia</taxon>
        <taxon>Heteroconchia</taxon>
        <taxon>Palaeoheterodonta</taxon>
        <taxon>Unionida</taxon>
        <taxon>Unionoidea</taxon>
        <taxon>Unionidae</taxon>
        <taxon>Ambleminae</taxon>
        <taxon>Lampsilini</taxon>
        <taxon>Potamilus</taxon>
    </lineage>
</organism>
<dbReference type="AlphaFoldDB" id="A0AAE0T6K0"/>
<accession>A0AAE0T6K0</accession>
<dbReference type="PANTHER" id="PTHR42779">
    <property type="entry name" value="PROTEIN YNJB"/>
    <property type="match status" value="1"/>
</dbReference>
<name>A0AAE0T6K0_9BIVA</name>
<reference evidence="1" key="1">
    <citation type="journal article" date="2021" name="Genome Biol. Evol.">
        <title>A High-Quality Reference Genome for a Parasitic Bivalve with Doubly Uniparental Inheritance (Bivalvia: Unionida).</title>
        <authorList>
            <person name="Smith C.H."/>
        </authorList>
    </citation>
    <scope>NUCLEOTIDE SEQUENCE</scope>
    <source>
        <strain evidence="1">CHS0354</strain>
    </source>
</reference>
<dbReference type="Gene3D" id="3.40.190.10">
    <property type="entry name" value="Periplasmic binding protein-like II"/>
    <property type="match status" value="2"/>
</dbReference>
<reference evidence="1" key="3">
    <citation type="submission" date="2023-05" db="EMBL/GenBank/DDBJ databases">
        <authorList>
            <person name="Smith C.H."/>
        </authorList>
    </citation>
    <scope>NUCLEOTIDE SEQUENCE</scope>
    <source>
        <strain evidence="1">CHS0354</strain>
        <tissue evidence="1">Mantle</tissue>
    </source>
</reference>
<comment type="caution">
    <text evidence="1">The sequence shown here is derived from an EMBL/GenBank/DDBJ whole genome shotgun (WGS) entry which is preliminary data.</text>
</comment>
<gene>
    <name evidence="1" type="ORF">CHS0354_002018</name>
</gene>
<dbReference type="PANTHER" id="PTHR42779:SF1">
    <property type="entry name" value="PROTEIN YNJB"/>
    <property type="match status" value="1"/>
</dbReference>
<protein>
    <recommendedName>
        <fullName evidence="3">ABC transporter substrate-binding protein</fullName>
    </recommendedName>
</protein>
<dbReference type="InterPro" id="IPR006059">
    <property type="entry name" value="SBP"/>
</dbReference>
<keyword evidence="2" id="KW-1185">Reference proteome</keyword>
<reference evidence="1" key="2">
    <citation type="journal article" date="2021" name="Genome Biol. Evol.">
        <title>Developing a high-quality reference genome for a parasitic bivalve with doubly uniparental inheritance (Bivalvia: Unionida).</title>
        <authorList>
            <person name="Smith C.H."/>
        </authorList>
    </citation>
    <scope>NUCLEOTIDE SEQUENCE</scope>
    <source>
        <strain evidence="1">CHS0354</strain>
        <tissue evidence="1">Mantle</tissue>
    </source>
</reference>
<evidence type="ECO:0000313" key="1">
    <source>
        <dbReference type="EMBL" id="KAK3604210.1"/>
    </source>
</evidence>
<dbReference type="Proteomes" id="UP001195483">
    <property type="component" value="Unassembled WGS sequence"/>
</dbReference>
<proteinExistence type="predicted"/>